<dbReference type="RefSeq" id="WP_233392245.1">
    <property type="nucleotide sequence ID" value="NZ_JAJTWT010000004.1"/>
</dbReference>
<dbReference type="EMBL" id="JAJTWT010000004">
    <property type="protein sequence ID" value="MCE4537932.1"/>
    <property type="molecule type" value="Genomic_DNA"/>
</dbReference>
<keyword evidence="2" id="KW-1185">Reference proteome</keyword>
<protein>
    <submittedName>
        <fullName evidence="1">Uncharacterized protein</fullName>
    </submittedName>
</protein>
<reference evidence="1 2" key="1">
    <citation type="submission" date="2021-12" db="EMBL/GenBank/DDBJ databases">
        <title>Genome seq of p7.</title>
        <authorList>
            <person name="Seo T."/>
        </authorList>
    </citation>
    <scope>NUCLEOTIDE SEQUENCE [LARGE SCALE GENOMIC DNA]</scope>
    <source>
        <strain evidence="1 2">P7</strain>
    </source>
</reference>
<comment type="caution">
    <text evidence="1">The sequence shown here is derived from an EMBL/GenBank/DDBJ whole genome shotgun (WGS) entry which is preliminary data.</text>
</comment>
<proteinExistence type="predicted"/>
<sequence length="98" mass="10795">MIFVIEVPDQAEPSAWFAFDVDDLLGKIECRAPGLLALQEPGAATAPAAARCRIFWNEAEATAAFERGDDPLWQGRGWRARQALREQLVALDVLADDL</sequence>
<dbReference type="Proteomes" id="UP001201463">
    <property type="component" value="Unassembled WGS sequence"/>
</dbReference>
<evidence type="ECO:0000313" key="2">
    <source>
        <dbReference type="Proteomes" id="UP001201463"/>
    </source>
</evidence>
<organism evidence="1 2">
    <name type="scientific">Pelomonas caseinilytica</name>
    <dbReference type="NCBI Taxonomy" id="2906763"/>
    <lineage>
        <taxon>Bacteria</taxon>
        <taxon>Pseudomonadati</taxon>
        <taxon>Pseudomonadota</taxon>
        <taxon>Betaproteobacteria</taxon>
        <taxon>Burkholderiales</taxon>
        <taxon>Sphaerotilaceae</taxon>
        <taxon>Roseateles</taxon>
    </lineage>
</organism>
<evidence type="ECO:0000313" key="1">
    <source>
        <dbReference type="EMBL" id="MCE4537932.1"/>
    </source>
</evidence>
<name>A0ABS8XAJ0_9BURK</name>
<accession>A0ABS8XAJ0</accession>
<gene>
    <name evidence="1" type="ORF">LXT12_11805</name>
</gene>